<sequence length="357" mass="39596">MQDGRLGKISPRGWVSGTKESWGSPNGITSVSQKGGSPCHCLGRHQLTPRRVWLPHRTLPAGRRPGPHGQRLALQWVQENIAEFGGDPDDVMAMGQSPGAGLIMYLLAHEGKRRCSVQKGHRTVDPIKYLDYPCAARARASDVSIHSQRPSLEKPDSFHRSIRRQRIQFFNCCLLTPATRVLFFTNPRTIGNETALAERLREISPLIPERDVCYVPDTLRSPVYDGSRPYTTDLDCEMLMANEMYFATTHQNLLQSMIRRDTEVLPAPHGTDTPVYWYDGTASSVHPLVENIMQHAIGGFVKIGVSAAGSLGLTSFLRYGKEAKTVDLNVSSLGCCLGSYGMTRPCGWYMPLGSDRL</sequence>
<dbReference type="GeneID" id="300578191"/>
<dbReference type="RefSeq" id="XP_073558032.1">
    <property type="nucleotide sequence ID" value="XM_073703741.1"/>
</dbReference>
<evidence type="ECO:0000313" key="4">
    <source>
        <dbReference type="Proteomes" id="UP001642720"/>
    </source>
</evidence>
<dbReference type="InterPro" id="IPR029058">
    <property type="entry name" value="AB_hydrolase_fold"/>
</dbReference>
<reference evidence="3 4" key="1">
    <citation type="submission" date="2018-01" db="EMBL/GenBank/DDBJ databases">
        <title>Genome characterization of the sugarcane-associated fungus Trichoderma ghanense CCMA-1212 and their application in lignocelulose bioconversion.</title>
        <authorList>
            <person name="Steindorff A.S."/>
            <person name="Mendes T.D."/>
            <person name="Vilela E.S.D."/>
            <person name="Rodrigues D.S."/>
            <person name="Formighieri E.F."/>
            <person name="Melo I.S."/>
            <person name="Favaro L.C.L."/>
        </authorList>
    </citation>
    <scope>NUCLEOTIDE SEQUENCE [LARGE SCALE GENOMIC DNA]</scope>
    <source>
        <strain evidence="3 4">CCMA-1212</strain>
    </source>
</reference>
<keyword evidence="4" id="KW-1185">Reference proteome</keyword>
<feature type="domain" description="Carboxylesterase type B" evidence="2">
    <location>
        <begin position="70"/>
        <end position="113"/>
    </location>
</feature>
<proteinExistence type="predicted"/>
<gene>
    <name evidence="3" type="ORF">CCMA1212_006526</name>
</gene>
<dbReference type="PANTHER" id="PTHR11559">
    <property type="entry name" value="CARBOXYLESTERASE"/>
    <property type="match status" value="1"/>
</dbReference>
<protein>
    <recommendedName>
        <fullName evidence="2">Carboxylesterase type B domain-containing protein</fullName>
    </recommendedName>
</protein>
<evidence type="ECO:0000256" key="1">
    <source>
        <dbReference type="SAM" id="MobiDB-lite"/>
    </source>
</evidence>
<feature type="region of interest" description="Disordered" evidence="1">
    <location>
        <begin position="1"/>
        <end position="35"/>
    </location>
</feature>
<feature type="compositionally biased region" description="Polar residues" evidence="1">
    <location>
        <begin position="18"/>
        <end position="35"/>
    </location>
</feature>
<dbReference type="InterPro" id="IPR002018">
    <property type="entry name" value="CarbesteraseB"/>
</dbReference>
<dbReference type="SUPFAM" id="SSF53474">
    <property type="entry name" value="alpha/beta-Hydrolases"/>
    <property type="match status" value="1"/>
</dbReference>
<comment type="caution">
    <text evidence="3">The sequence shown here is derived from an EMBL/GenBank/DDBJ whole genome shotgun (WGS) entry which is preliminary data.</text>
</comment>
<dbReference type="Gene3D" id="3.40.50.1820">
    <property type="entry name" value="alpha/beta hydrolase"/>
    <property type="match status" value="1"/>
</dbReference>
<dbReference type="Pfam" id="PF00135">
    <property type="entry name" value="COesterase"/>
    <property type="match status" value="1"/>
</dbReference>
<dbReference type="InterPro" id="IPR050309">
    <property type="entry name" value="Type-B_Carboxylest/Lipase"/>
</dbReference>
<organism evidence="3 4">
    <name type="scientific">Trichoderma ghanense</name>
    <dbReference type="NCBI Taxonomy" id="65468"/>
    <lineage>
        <taxon>Eukaryota</taxon>
        <taxon>Fungi</taxon>
        <taxon>Dikarya</taxon>
        <taxon>Ascomycota</taxon>
        <taxon>Pezizomycotina</taxon>
        <taxon>Sordariomycetes</taxon>
        <taxon>Hypocreomycetidae</taxon>
        <taxon>Hypocreales</taxon>
        <taxon>Hypocreaceae</taxon>
        <taxon>Trichoderma</taxon>
    </lineage>
</organism>
<evidence type="ECO:0000259" key="2">
    <source>
        <dbReference type="Pfam" id="PF00135"/>
    </source>
</evidence>
<dbReference type="EMBL" id="PPTA01000008">
    <property type="protein sequence ID" value="TFB01831.1"/>
    <property type="molecule type" value="Genomic_DNA"/>
</dbReference>
<accession>A0ABY2H129</accession>
<name>A0ABY2H129_9HYPO</name>
<evidence type="ECO:0000313" key="3">
    <source>
        <dbReference type="EMBL" id="TFB01831.1"/>
    </source>
</evidence>
<dbReference type="Proteomes" id="UP001642720">
    <property type="component" value="Unassembled WGS sequence"/>
</dbReference>